<dbReference type="EMBL" id="PGGM01000007">
    <property type="protein sequence ID" value="PSH63050.1"/>
    <property type="molecule type" value="Genomic_DNA"/>
</dbReference>
<protein>
    <submittedName>
        <fullName evidence="1">Uncharacterized protein</fullName>
    </submittedName>
</protein>
<dbReference type="Proteomes" id="UP000241764">
    <property type="component" value="Unassembled WGS sequence"/>
</dbReference>
<keyword evidence="2" id="KW-1185">Reference proteome</keyword>
<organism evidence="1 2">
    <name type="scientific">Phyllobacterium sophorae</name>
    <dbReference type="NCBI Taxonomy" id="1520277"/>
    <lineage>
        <taxon>Bacteria</taxon>
        <taxon>Pseudomonadati</taxon>
        <taxon>Pseudomonadota</taxon>
        <taxon>Alphaproteobacteria</taxon>
        <taxon>Hyphomicrobiales</taxon>
        <taxon>Phyllobacteriaceae</taxon>
        <taxon>Phyllobacterium</taxon>
    </lineage>
</organism>
<evidence type="ECO:0000313" key="1">
    <source>
        <dbReference type="EMBL" id="PSH63050.1"/>
    </source>
</evidence>
<evidence type="ECO:0000313" key="2">
    <source>
        <dbReference type="Proteomes" id="UP000241764"/>
    </source>
</evidence>
<reference evidence="2" key="1">
    <citation type="submission" date="2017-11" db="EMBL/GenBank/DDBJ databases">
        <authorList>
            <person name="Kuznetsova I."/>
            <person name="Sazanova A."/>
            <person name="Chirak E."/>
            <person name="Safronova V."/>
            <person name="Willems A."/>
        </authorList>
    </citation>
    <scope>NUCLEOTIDE SEQUENCE [LARGE SCALE GENOMIC DNA]</scope>
    <source>
        <strain evidence="2">CCBAU 03422</strain>
    </source>
</reference>
<proteinExistence type="predicted"/>
<comment type="caution">
    <text evidence="1">The sequence shown here is derived from an EMBL/GenBank/DDBJ whole genome shotgun (WGS) entry which is preliminary data.</text>
</comment>
<sequence>MDSTKSLSFGHKWWLYGHSIMDVGGKATSAPLLTRLDHSDRSRTSRSIIFAELVDIAYSIWRERVLTSQIRTAAIRQMRPGKVKMESV</sequence>
<name>A0A2P7B999_9HYPH</name>
<gene>
    <name evidence="1" type="ORF">CU103_15900</name>
</gene>
<accession>A0A2P7B999</accession>
<dbReference type="AlphaFoldDB" id="A0A2P7B999"/>